<keyword evidence="4" id="KW-1185">Reference proteome</keyword>
<feature type="region of interest" description="Disordered" evidence="1">
    <location>
        <begin position="117"/>
        <end position="139"/>
    </location>
</feature>
<dbReference type="Proteomes" id="UP001597083">
    <property type="component" value="Unassembled WGS sequence"/>
</dbReference>
<name>A0ABW3CJR1_9ACTN</name>
<organism evidence="3 4">
    <name type="scientific">Actinomadura adrarensis</name>
    <dbReference type="NCBI Taxonomy" id="1819600"/>
    <lineage>
        <taxon>Bacteria</taxon>
        <taxon>Bacillati</taxon>
        <taxon>Actinomycetota</taxon>
        <taxon>Actinomycetes</taxon>
        <taxon>Streptosporangiales</taxon>
        <taxon>Thermomonosporaceae</taxon>
        <taxon>Actinomadura</taxon>
    </lineage>
</organism>
<keyword evidence="2" id="KW-1133">Transmembrane helix</keyword>
<dbReference type="InterPro" id="IPR036890">
    <property type="entry name" value="HATPase_C_sf"/>
</dbReference>
<evidence type="ECO:0000313" key="4">
    <source>
        <dbReference type="Proteomes" id="UP001597083"/>
    </source>
</evidence>
<reference evidence="4" key="1">
    <citation type="journal article" date="2019" name="Int. J. Syst. Evol. Microbiol.">
        <title>The Global Catalogue of Microorganisms (GCM) 10K type strain sequencing project: providing services to taxonomists for standard genome sequencing and annotation.</title>
        <authorList>
            <consortium name="The Broad Institute Genomics Platform"/>
            <consortium name="The Broad Institute Genome Sequencing Center for Infectious Disease"/>
            <person name="Wu L."/>
            <person name="Ma J."/>
        </authorList>
    </citation>
    <scope>NUCLEOTIDE SEQUENCE [LARGE SCALE GENOMIC DNA]</scope>
    <source>
        <strain evidence="4">JCM 31696</strain>
    </source>
</reference>
<evidence type="ECO:0000256" key="2">
    <source>
        <dbReference type="SAM" id="Phobius"/>
    </source>
</evidence>
<keyword evidence="2" id="KW-0472">Membrane</keyword>
<feature type="transmembrane region" description="Helical" evidence="2">
    <location>
        <begin position="68"/>
        <end position="89"/>
    </location>
</feature>
<protein>
    <recommendedName>
        <fullName evidence="5">Sensor histidine kinase</fullName>
    </recommendedName>
</protein>
<sequence length="175" mass="19034">ATSGGFGLVGMDERIRMTGGRLKAGPTSGGFSVTATIPLDGQADATPPASHQQLAQARRNVRRSMFEAIWLPVAGGATLLAIVFGYNLYMSSRAVLDAEVYNTLRLGESRSAVLPRLPEMQADDSRRPPGAPPDPRTTDECRFYRTTARELSPVYRLCFGDGRLTHKAKLKITRP</sequence>
<dbReference type="EMBL" id="JBHTIR010002617">
    <property type="protein sequence ID" value="MFD0854002.1"/>
    <property type="molecule type" value="Genomic_DNA"/>
</dbReference>
<feature type="non-terminal residue" evidence="3">
    <location>
        <position position="1"/>
    </location>
</feature>
<evidence type="ECO:0000256" key="1">
    <source>
        <dbReference type="SAM" id="MobiDB-lite"/>
    </source>
</evidence>
<dbReference type="Gene3D" id="3.30.565.10">
    <property type="entry name" value="Histidine kinase-like ATPase, C-terminal domain"/>
    <property type="match status" value="1"/>
</dbReference>
<evidence type="ECO:0000313" key="3">
    <source>
        <dbReference type="EMBL" id="MFD0854002.1"/>
    </source>
</evidence>
<proteinExistence type="predicted"/>
<comment type="caution">
    <text evidence="3">The sequence shown here is derived from an EMBL/GenBank/DDBJ whole genome shotgun (WGS) entry which is preliminary data.</text>
</comment>
<evidence type="ECO:0008006" key="5">
    <source>
        <dbReference type="Google" id="ProtNLM"/>
    </source>
</evidence>
<accession>A0ABW3CJR1</accession>
<keyword evidence="2" id="KW-0812">Transmembrane</keyword>
<gene>
    <name evidence="3" type="ORF">ACFQ07_17325</name>
</gene>